<evidence type="ECO:0000313" key="2">
    <source>
        <dbReference type="Proteomes" id="UP001231941"/>
    </source>
</evidence>
<reference evidence="1 2" key="1">
    <citation type="submission" date="2023-08" db="EMBL/GenBank/DDBJ databases">
        <authorList>
            <person name="Park J.-S."/>
        </authorList>
    </citation>
    <scope>NUCLEOTIDE SEQUENCE [LARGE SCALE GENOMIC DNA]</scope>
    <source>
        <strain evidence="1 2">2205SS18-9</strain>
    </source>
</reference>
<comment type="caution">
    <text evidence="1">The sequence shown here is derived from an EMBL/GenBank/DDBJ whole genome shotgun (WGS) entry which is preliminary data.</text>
</comment>
<proteinExistence type="predicted"/>
<name>A0ABT9IZI3_9BACL</name>
<sequence length="53" mass="6025">METCYTIYSYIEGIDGKEALPLLLEEEQYNLGIEAGNELSKMHLYPAPSSRRS</sequence>
<evidence type="ECO:0000313" key="1">
    <source>
        <dbReference type="EMBL" id="MDP5274185.1"/>
    </source>
</evidence>
<protein>
    <submittedName>
        <fullName evidence="1">Uncharacterized protein</fullName>
    </submittedName>
</protein>
<organism evidence="1 2">
    <name type="scientific">Chengkuizengella axinellae</name>
    <dbReference type="NCBI Taxonomy" id="3064388"/>
    <lineage>
        <taxon>Bacteria</taxon>
        <taxon>Bacillati</taxon>
        <taxon>Bacillota</taxon>
        <taxon>Bacilli</taxon>
        <taxon>Bacillales</taxon>
        <taxon>Paenibacillaceae</taxon>
        <taxon>Chengkuizengella</taxon>
    </lineage>
</organism>
<keyword evidence="2" id="KW-1185">Reference proteome</keyword>
<dbReference type="EMBL" id="JAVAMP010000002">
    <property type="protein sequence ID" value="MDP5274185.1"/>
    <property type="molecule type" value="Genomic_DNA"/>
</dbReference>
<accession>A0ABT9IZI3</accession>
<gene>
    <name evidence="1" type="ORF">Q5Y73_08705</name>
</gene>
<dbReference type="Proteomes" id="UP001231941">
    <property type="component" value="Unassembled WGS sequence"/>
</dbReference>